<name>A0ABU3VBG6_9RHOB</name>
<dbReference type="Pfam" id="PF03729">
    <property type="entry name" value="DUF308"/>
    <property type="match status" value="1"/>
</dbReference>
<evidence type="ECO:0000313" key="2">
    <source>
        <dbReference type="EMBL" id="MDU9003104.1"/>
    </source>
</evidence>
<protein>
    <submittedName>
        <fullName evidence="2">DUF308 domain-containing protein</fullName>
    </submittedName>
</protein>
<feature type="transmembrane region" description="Helical" evidence="1">
    <location>
        <begin position="61"/>
        <end position="79"/>
    </location>
</feature>
<keyword evidence="1" id="KW-0472">Membrane</keyword>
<dbReference type="RefSeq" id="WP_316773701.1">
    <property type="nucleotide sequence ID" value="NZ_JASMWN010000002.1"/>
</dbReference>
<feature type="transmembrane region" description="Helical" evidence="1">
    <location>
        <begin position="144"/>
        <end position="167"/>
    </location>
</feature>
<feature type="transmembrane region" description="Helical" evidence="1">
    <location>
        <begin position="85"/>
        <end position="105"/>
    </location>
</feature>
<dbReference type="InterPro" id="IPR052712">
    <property type="entry name" value="Acid_resist_chaperone_HdeD"/>
</dbReference>
<comment type="caution">
    <text evidence="2">The sequence shown here is derived from an EMBL/GenBank/DDBJ whole genome shotgun (WGS) entry which is preliminary data.</text>
</comment>
<gene>
    <name evidence="2" type="ORF">QO231_04450</name>
</gene>
<accession>A0ABU3VBG6</accession>
<evidence type="ECO:0000313" key="3">
    <source>
        <dbReference type="Proteomes" id="UP001255416"/>
    </source>
</evidence>
<dbReference type="EMBL" id="JASMWN010000002">
    <property type="protein sequence ID" value="MDU9003104.1"/>
    <property type="molecule type" value="Genomic_DNA"/>
</dbReference>
<keyword evidence="3" id="KW-1185">Reference proteome</keyword>
<keyword evidence="1" id="KW-0812">Transmembrane</keyword>
<reference evidence="3" key="1">
    <citation type="submission" date="2023-05" db="EMBL/GenBank/DDBJ databases">
        <title>Sedimentitalea sp. nov. JM2-8.</title>
        <authorList>
            <person name="Huang J."/>
        </authorList>
    </citation>
    <scope>NUCLEOTIDE SEQUENCE [LARGE SCALE GENOMIC DNA]</scope>
    <source>
        <strain evidence="3">KHS03</strain>
    </source>
</reference>
<organism evidence="2 3">
    <name type="scientific">Sedimentitalea todarodis</name>
    <dbReference type="NCBI Taxonomy" id="1631240"/>
    <lineage>
        <taxon>Bacteria</taxon>
        <taxon>Pseudomonadati</taxon>
        <taxon>Pseudomonadota</taxon>
        <taxon>Alphaproteobacteria</taxon>
        <taxon>Rhodobacterales</taxon>
        <taxon>Paracoccaceae</taxon>
        <taxon>Sedimentitalea</taxon>
    </lineage>
</organism>
<feature type="transmembrane region" description="Helical" evidence="1">
    <location>
        <begin position="7"/>
        <end position="23"/>
    </location>
</feature>
<feature type="transmembrane region" description="Helical" evidence="1">
    <location>
        <begin position="29"/>
        <end position="49"/>
    </location>
</feature>
<dbReference type="Proteomes" id="UP001255416">
    <property type="component" value="Unassembled WGS sequence"/>
</dbReference>
<dbReference type="PANTHER" id="PTHR34989:SF1">
    <property type="entry name" value="PROTEIN HDED"/>
    <property type="match status" value="1"/>
</dbReference>
<sequence length="184" mass="19571">MKTWTKWLIVGVLSVLFGLFVLANPVAASIAVTTLAGVLFAISGGFQLFAGFGEEGGMSKALGIGLGLLMLLLGLSLMFDPLEGVLSLATLVTILFAASGITRLISAFQMRETPFFWPMLISGGLSVLLAGYILAHFFEIAPSLLGILLGIELLFNGMGLIALAFFLRTAKGIMKDKHQAKFDK</sequence>
<feature type="transmembrane region" description="Helical" evidence="1">
    <location>
        <begin position="117"/>
        <end position="138"/>
    </location>
</feature>
<keyword evidence="1" id="KW-1133">Transmembrane helix</keyword>
<dbReference type="InterPro" id="IPR005325">
    <property type="entry name" value="DUF308_memb"/>
</dbReference>
<proteinExistence type="predicted"/>
<evidence type="ECO:0000256" key="1">
    <source>
        <dbReference type="SAM" id="Phobius"/>
    </source>
</evidence>
<dbReference type="PANTHER" id="PTHR34989">
    <property type="entry name" value="PROTEIN HDED"/>
    <property type="match status" value="1"/>
</dbReference>